<evidence type="ECO:0000256" key="1">
    <source>
        <dbReference type="ARBA" id="ARBA00000085"/>
    </source>
</evidence>
<evidence type="ECO:0000256" key="4">
    <source>
        <dbReference type="ARBA" id="ARBA00022553"/>
    </source>
</evidence>
<comment type="subcellular location">
    <subcellularLocation>
        <location evidence="2">Membrane</location>
        <topology evidence="2">Multi-pass membrane protein</topology>
    </subcellularLocation>
</comment>
<dbReference type="GO" id="GO:0005886">
    <property type="term" value="C:plasma membrane"/>
    <property type="evidence" value="ECO:0007669"/>
    <property type="project" value="TreeGrafter"/>
</dbReference>
<evidence type="ECO:0000259" key="15">
    <source>
        <dbReference type="PROSITE" id="PS50885"/>
    </source>
</evidence>
<dbReference type="PRINTS" id="PR00344">
    <property type="entry name" value="BCTRLSENSOR"/>
</dbReference>
<dbReference type="GO" id="GO:0000155">
    <property type="term" value="F:phosphorelay sensor kinase activity"/>
    <property type="evidence" value="ECO:0007669"/>
    <property type="project" value="InterPro"/>
</dbReference>
<dbReference type="Gene3D" id="1.10.287.130">
    <property type="match status" value="1"/>
</dbReference>
<dbReference type="PROSITE" id="PS50885">
    <property type="entry name" value="HAMP"/>
    <property type="match status" value="1"/>
</dbReference>
<evidence type="ECO:0000256" key="12">
    <source>
        <dbReference type="ARBA" id="ARBA00023136"/>
    </source>
</evidence>
<evidence type="ECO:0000256" key="11">
    <source>
        <dbReference type="ARBA" id="ARBA00023012"/>
    </source>
</evidence>
<dbReference type="OrthoDB" id="9809766at2"/>
<dbReference type="InterPro" id="IPR003594">
    <property type="entry name" value="HATPase_dom"/>
</dbReference>
<evidence type="ECO:0000256" key="3">
    <source>
        <dbReference type="ARBA" id="ARBA00012438"/>
    </source>
</evidence>
<sequence length="446" mass="49723">MSLRKRLLFILGGTFALLWSFAAIWLLGDLRQELERVLDQRLESSAHMVAGLLEQIPQASVNPAMSPFTNPLLGGLKRGLVCQVRTLRGEVLVRMPNMIFSQPEEELVGFSDARVDGEEWRTFTVQRHQMLITIGDRLDEREHLQQIMFLAAALPVVLALVGSLVLIWFGIGQGLSPLNRLRLHLAGRKADDLAPIDVQSVPVELKPLVVTLNQLLERLGALLERERRFNDDAAHELRTPLTAIKTHLQVALMAAGSSQGENSLRKAEQAVERMQAMLEHLLLLSRLDVDNDPGRAGTLPPLQIVRQVLEHLFAHPEFSRIEVESHLQEPCLANVPDRLLGMSIRNLLENALKYSPKGAVRLTLDRENGRLYVRVTDCGPGLDPEQFVDAQKRFWRAKASSEGSGLGLSIVSAVCQRYQGELTSVQHARGFTVSLSFPCRLVGEPE</sequence>
<dbReference type="InterPro" id="IPR005467">
    <property type="entry name" value="His_kinase_dom"/>
</dbReference>
<evidence type="ECO:0000259" key="14">
    <source>
        <dbReference type="PROSITE" id="PS50109"/>
    </source>
</evidence>
<feature type="domain" description="Histidine kinase" evidence="14">
    <location>
        <begin position="232"/>
        <end position="441"/>
    </location>
</feature>
<dbReference type="SUPFAM" id="SSF47384">
    <property type="entry name" value="Homodimeric domain of signal transducing histidine kinase"/>
    <property type="match status" value="1"/>
</dbReference>
<keyword evidence="7" id="KW-0547">Nucleotide-binding</keyword>
<dbReference type="EMBL" id="SNYK01000008">
    <property type="protein sequence ID" value="TDQ37277.1"/>
    <property type="molecule type" value="Genomic_DNA"/>
</dbReference>
<organism evidence="16 17">
    <name type="scientific">Thiopseudomonas denitrificans</name>
    <dbReference type="NCBI Taxonomy" id="1501432"/>
    <lineage>
        <taxon>Bacteria</taxon>
        <taxon>Pseudomonadati</taxon>
        <taxon>Pseudomonadota</taxon>
        <taxon>Gammaproteobacteria</taxon>
        <taxon>Pseudomonadales</taxon>
        <taxon>Pseudomonadaceae</taxon>
        <taxon>Thiopseudomonas</taxon>
    </lineage>
</organism>
<keyword evidence="5" id="KW-0808">Transferase</keyword>
<evidence type="ECO:0000313" key="16">
    <source>
        <dbReference type="EMBL" id="TDQ37277.1"/>
    </source>
</evidence>
<dbReference type="Pfam" id="PF00512">
    <property type="entry name" value="HisKA"/>
    <property type="match status" value="1"/>
</dbReference>
<evidence type="ECO:0000256" key="6">
    <source>
        <dbReference type="ARBA" id="ARBA00022692"/>
    </source>
</evidence>
<comment type="catalytic activity">
    <reaction evidence="1">
        <text>ATP + protein L-histidine = ADP + protein N-phospho-L-histidine.</text>
        <dbReference type="EC" id="2.7.13.3"/>
    </reaction>
</comment>
<dbReference type="InterPro" id="IPR050428">
    <property type="entry name" value="TCS_sensor_his_kinase"/>
</dbReference>
<dbReference type="InterPro" id="IPR036890">
    <property type="entry name" value="HATPase_C_sf"/>
</dbReference>
<keyword evidence="8 16" id="KW-0418">Kinase</keyword>
<evidence type="ECO:0000256" key="2">
    <source>
        <dbReference type="ARBA" id="ARBA00004141"/>
    </source>
</evidence>
<dbReference type="AlphaFoldDB" id="A0A4V3D4R6"/>
<feature type="domain" description="HAMP" evidence="15">
    <location>
        <begin position="172"/>
        <end position="224"/>
    </location>
</feature>
<dbReference type="InterPro" id="IPR036097">
    <property type="entry name" value="HisK_dim/P_sf"/>
</dbReference>
<dbReference type="InterPro" id="IPR003660">
    <property type="entry name" value="HAMP_dom"/>
</dbReference>
<dbReference type="RefSeq" id="WP_101495832.1">
    <property type="nucleotide sequence ID" value="NZ_LNJZ01000003.1"/>
</dbReference>
<gene>
    <name evidence="16" type="ORF">DFQ45_10857</name>
</gene>
<keyword evidence="4" id="KW-0597">Phosphoprotein</keyword>
<evidence type="ECO:0000313" key="17">
    <source>
        <dbReference type="Proteomes" id="UP000294575"/>
    </source>
</evidence>
<dbReference type="PANTHER" id="PTHR45436">
    <property type="entry name" value="SENSOR HISTIDINE KINASE YKOH"/>
    <property type="match status" value="1"/>
</dbReference>
<dbReference type="PANTHER" id="PTHR45436:SF14">
    <property type="entry name" value="SENSOR PROTEIN QSEC"/>
    <property type="match status" value="1"/>
</dbReference>
<evidence type="ECO:0000256" key="5">
    <source>
        <dbReference type="ARBA" id="ARBA00022679"/>
    </source>
</evidence>
<dbReference type="Pfam" id="PF02518">
    <property type="entry name" value="HATPase_c"/>
    <property type="match status" value="1"/>
</dbReference>
<protein>
    <recommendedName>
        <fullName evidence="3">histidine kinase</fullName>
        <ecNumber evidence="3">2.7.13.3</ecNumber>
    </recommendedName>
</protein>
<dbReference type="PROSITE" id="PS50109">
    <property type="entry name" value="HIS_KIN"/>
    <property type="match status" value="1"/>
</dbReference>
<dbReference type="InterPro" id="IPR013727">
    <property type="entry name" value="2CSK_N"/>
</dbReference>
<keyword evidence="11" id="KW-0902">Two-component regulatory system</keyword>
<dbReference type="Proteomes" id="UP000294575">
    <property type="component" value="Unassembled WGS sequence"/>
</dbReference>
<dbReference type="InterPro" id="IPR003661">
    <property type="entry name" value="HisK_dim/P_dom"/>
</dbReference>
<dbReference type="InterPro" id="IPR004358">
    <property type="entry name" value="Sig_transdc_His_kin-like_C"/>
</dbReference>
<name>A0A4V3D4R6_9GAMM</name>
<accession>A0A4V3D4R6</accession>
<reference evidence="16 17" key="1">
    <citation type="submission" date="2019-03" db="EMBL/GenBank/DDBJ databases">
        <title>Genomic Encyclopedia of Type Strains, Phase IV (KMG-IV): sequencing the most valuable type-strain genomes for metagenomic binning, comparative biology and taxonomic classification.</title>
        <authorList>
            <person name="Goeker M."/>
        </authorList>
    </citation>
    <scope>NUCLEOTIDE SEQUENCE [LARGE SCALE GENOMIC DNA]</scope>
    <source>
        <strain evidence="16 17">DSM 28679</strain>
    </source>
</reference>
<keyword evidence="6 13" id="KW-0812">Transmembrane</keyword>
<evidence type="ECO:0000256" key="10">
    <source>
        <dbReference type="ARBA" id="ARBA00022989"/>
    </source>
</evidence>
<feature type="transmembrane region" description="Helical" evidence="13">
    <location>
        <begin position="147"/>
        <end position="171"/>
    </location>
</feature>
<proteinExistence type="predicted"/>
<dbReference type="SUPFAM" id="SSF55874">
    <property type="entry name" value="ATPase domain of HSP90 chaperone/DNA topoisomerase II/histidine kinase"/>
    <property type="match status" value="1"/>
</dbReference>
<keyword evidence="9" id="KW-0067">ATP-binding</keyword>
<evidence type="ECO:0000256" key="9">
    <source>
        <dbReference type="ARBA" id="ARBA00022840"/>
    </source>
</evidence>
<dbReference type="Gene3D" id="3.30.565.10">
    <property type="entry name" value="Histidine kinase-like ATPase, C-terminal domain"/>
    <property type="match status" value="1"/>
</dbReference>
<keyword evidence="10 13" id="KW-1133">Transmembrane helix</keyword>
<dbReference type="Pfam" id="PF08521">
    <property type="entry name" value="2CSK_N"/>
    <property type="match status" value="1"/>
</dbReference>
<evidence type="ECO:0000256" key="7">
    <source>
        <dbReference type="ARBA" id="ARBA00022741"/>
    </source>
</evidence>
<dbReference type="SMART" id="SM00388">
    <property type="entry name" value="HisKA"/>
    <property type="match status" value="1"/>
</dbReference>
<dbReference type="SMART" id="SM00387">
    <property type="entry name" value="HATPase_c"/>
    <property type="match status" value="1"/>
</dbReference>
<dbReference type="CDD" id="cd00082">
    <property type="entry name" value="HisKA"/>
    <property type="match status" value="1"/>
</dbReference>
<keyword evidence="12 13" id="KW-0472">Membrane</keyword>
<evidence type="ECO:0000256" key="8">
    <source>
        <dbReference type="ARBA" id="ARBA00022777"/>
    </source>
</evidence>
<dbReference type="GO" id="GO:0005524">
    <property type="term" value="F:ATP binding"/>
    <property type="evidence" value="ECO:0007669"/>
    <property type="project" value="UniProtKB-KW"/>
</dbReference>
<evidence type="ECO:0000256" key="13">
    <source>
        <dbReference type="SAM" id="Phobius"/>
    </source>
</evidence>
<keyword evidence="17" id="KW-1185">Reference proteome</keyword>
<comment type="caution">
    <text evidence="16">The sequence shown here is derived from an EMBL/GenBank/DDBJ whole genome shotgun (WGS) entry which is preliminary data.</text>
</comment>
<dbReference type="EC" id="2.7.13.3" evidence="3"/>